<feature type="region of interest" description="Disordered" evidence="1">
    <location>
        <begin position="1"/>
        <end position="20"/>
    </location>
</feature>
<feature type="compositionally biased region" description="Basic residues" evidence="1">
    <location>
        <begin position="82"/>
        <end position="96"/>
    </location>
</feature>
<organism evidence="2 3">
    <name type="scientific">Truncatella angustata</name>
    <dbReference type="NCBI Taxonomy" id="152316"/>
    <lineage>
        <taxon>Eukaryota</taxon>
        <taxon>Fungi</taxon>
        <taxon>Dikarya</taxon>
        <taxon>Ascomycota</taxon>
        <taxon>Pezizomycotina</taxon>
        <taxon>Sordariomycetes</taxon>
        <taxon>Xylariomycetidae</taxon>
        <taxon>Amphisphaeriales</taxon>
        <taxon>Sporocadaceae</taxon>
        <taxon>Truncatella</taxon>
    </lineage>
</organism>
<dbReference type="RefSeq" id="XP_045952249.1">
    <property type="nucleotide sequence ID" value="XM_046108437.1"/>
</dbReference>
<name>A0A9P8RLV6_9PEZI</name>
<proteinExistence type="predicted"/>
<reference evidence="2" key="1">
    <citation type="journal article" date="2021" name="Nat. Commun.">
        <title>Genetic determinants of endophytism in the Arabidopsis root mycobiome.</title>
        <authorList>
            <person name="Mesny F."/>
            <person name="Miyauchi S."/>
            <person name="Thiergart T."/>
            <person name="Pickel B."/>
            <person name="Atanasova L."/>
            <person name="Karlsson M."/>
            <person name="Huettel B."/>
            <person name="Barry K.W."/>
            <person name="Haridas S."/>
            <person name="Chen C."/>
            <person name="Bauer D."/>
            <person name="Andreopoulos W."/>
            <person name="Pangilinan J."/>
            <person name="LaButti K."/>
            <person name="Riley R."/>
            <person name="Lipzen A."/>
            <person name="Clum A."/>
            <person name="Drula E."/>
            <person name="Henrissat B."/>
            <person name="Kohler A."/>
            <person name="Grigoriev I.V."/>
            <person name="Martin F.M."/>
            <person name="Hacquard S."/>
        </authorList>
    </citation>
    <scope>NUCLEOTIDE SEQUENCE</scope>
    <source>
        <strain evidence="2">MPI-SDFR-AT-0073</strain>
    </source>
</reference>
<dbReference type="OrthoDB" id="4847963at2759"/>
<feature type="region of interest" description="Disordered" evidence="1">
    <location>
        <begin position="82"/>
        <end position="118"/>
    </location>
</feature>
<sequence length="228" mass="25808">MDEHVYNKQQKDKARKRGASLKSKSLELGEHCDIFTAVAYWDPTHKRMEAVMYVPSGQKAPDLTKIFEDLECDDYKQTVWKKRSGPSRHQRVTKKQRLNDKLPIDQGARDGNQPRRISERLKAKDCTTGINGEADLMQGVRKAALQQDHSGGLQDCEFEVVGPGEAIKSRNEVIQPFQIDHLSWPMINGSLMGQKVVAHRTAASTRRLVQKVIKLLEGLVPRPEEVVV</sequence>
<keyword evidence="3" id="KW-1185">Reference proteome</keyword>
<protein>
    <submittedName>
        <fullName evidence="2">Uncharacterized protein</fullName>
    </submittedName>
</protein>
<gene>
    <name evidence="2" type="ORF">BKA67DRAFT_664752</name>
</gene>
<accession>A0A9P8RLV6</accession>
<dbReference type="GeneID" id="70137328"/>
<evidence type="ECO:0000313" key="2">
    <source>
        <dbReference type="EMBL" id="KAH6645735.1"/>
    </source>
</evidence>
<comment type="caution">
    <text evidence="2">The sequence shown here is derived from an EMBL/GenBank/DDBJ whole genome shotgun (WGS) entry which is preliminary data.</text>
</comment>
<evidence type="ECO:0000313" key="3">
    <source>
        <dbReference type="Proteomes" id="UP000758603"/>
    </source>
</evidence>
<dbReference type="Proteomes" id="UP000758603">
    <property type="component" value="Unassembled WGS sequence"/>
</dbReference>
<dbReference type="EMBL" id="JAGPXC010000011">
    <property type="protein sequence ID" value="KAH6645735.1"/>
    <property type="molecule type" value="Genomic_DNA"/>
</dbReference>
<evidence type="ECO:0000256" key="1">
    <source>
        <dbReference type="SAM" id="MobiDB-lite"/>
    </source>
</evidence>
<dbReference type="AlphaFoldDB" id="A0A9P8RLV6"/>
<feature type="compositionally biased region" description="Basic and acidic residues" evidence="1">
    <location>
        <begin position="1"/>
        <end position="12"/>
    </location>
</feature>